<proteinExistence type="predicted"/>
<dbReference type="STRING" id="936435.F8PH98"/>
<keyword evidence="1" id="KW-0732">Signal</keyword>
<evidence type="ECO:0008006" key="4">
    <source>
        <dbReference type="Google" id="ProtNLM"/>
    </source>
</evidence>
<feature type="chain" id="PRO_5003376718" description="Tektin" evidence="1">
    <location>
        <begin position="23"/>
        <end position="224"/>
    </location>
</feature>
<dbReference type="InParanoid" id="F8PH98"/>
<organism evidence="3">
    <name type="scientific">Serpula lacrymans var. lacrymans (strain S7.3)</name>
    <name type="common">Dry rot fungus</name>
    <dbReference type="NCBI Taxonomy" id="936435"/>
    <lineage>
        <taxon>Eukaryota</taxon>
        <taxon>Fungi</taxon>
        <taxon>Dikarya</taxon>
        <taxon>Basidiomycota</taxon>
        <taxon>Agaricomycotina</taxon>
        <taxon>Agaricomycetes</taxon>
        <taxon>Agaricomycetidae</taxon>
        <taxon>Boletales</taxon>
        <taxon>Coniophorineae</taxon>
        <taxon>Serpulaceae</taxon>
        <taxon>Serpula</taxon>
    </lineage>
</organism>
<accession>F8PH98</accession>
<dbReference type="HOGENOM" id="CLU_107713_0_0_1"/>
<gene>
    <name evidence="2" type="ORF">SERLA73DRAFT_148973</name>
</gene>
<protein>
    <recommendedName>
        <fullName evidence="4">Tektin</fullName>
    </recommendedName>
</protein>
<evidence type="ECO:0000313" key="3">
    <source>
        <dbReference type="Proteomes" id="UP000008063"/>
    </source>
</evidence>
<name>F8PH98_SERL3</name>
<sequence length="224" mass="25712">MAGLSSCCFLYQAFKLFALAMTDEGPGMHQRESKLWNPCSKVQANINEKVCREPCHKDKQHANHKLPKLPCRNIQKKERNRATKLTAKTLNIIKSHVHNLSKMMGAQQSVDLFCKIEEKLAALRRSFEEVNWDVELIRQLKKEVDGDLVVLEGQLAKMHSNMRIEDHNPLNYDCGYEYERHLDRCNENAQITTFLVVVCSVLVGVARWAGNLLIAMLHLILRMA</sequence>
<keyword evidence="3" id="KW-1185">Reference proteome</keyword>
<dbReference type="Proteomes" id="UP000008063">
    <property type="component" value="Unassembled WGS sequence"/>
</dbReference>
<reference evidence="3" key="1">
    <citation type="journal article" date="2011" name="Science">
        <title>The plant cell wall-decomposing machinery underlies the functional diversity of forest fungi.</title>
        <authorList>
            <person name="Eastwood D.C."/>
            <person name="Floudas D."/>
            <person name="Binder M."/>
            <person name="Majcherczyk A."/>
            <person name="Schneider P."/>
            <person name="Aerts A."/>
            <person name="Asiegbu F.O."/>
            <person name="Baker S.E."/>
            <person name="Barry K."/>
            <person name="Bendiksby M."/>
            <person name="Blumentritt M."/>
            <person name="Coutinho P.M."/>
            <person name="Cullen D."/>
            <person name="de Vries R.P."/>
            <person name="Gathman A."/>
            <person name="Goodell B."/>
            <person name="Henrissat B."/>
            <person name="Ihrmark K."/>
            <person name="Kauserud H."/>
            <person name="Kohler A."/>
            <person name="LaButti K."/>
            <person name="Lapidus A."/>
            <person name="Lavin J.L."/>
            <person name="Lee Y.-H."/>
            <person name="Lindquist E."/>
            <person name="Lilly W."/>
            <person name="Lucas S."/>
            <person name="Morin E."/>
            <person name="Murat C."/>
            <person name="Oguiza J.A."/>
            <person name="Park J."/>
            <person name="Pisabarro A.G."/>
            <person name="Riley R."/>
            <person name="Rosling A."/>
            <person name="Salamov A."/>
            <person name="Schmidt O."/>
            <person name="Schmutz J."/>
            <person name="Skrede I."/>
            <person name="Stenlid J."/>
            <person name="Wiebenga A."/>
            <person name="Xie X."/>
            <person name="Kuees U."/>
            <person name="Hibbett D.S."/>
            <person name="Hoffmeister D."/>
            <person name="Hoegberg N."/>
            <person name="Martin F."/>
            <person name="Grigoriev I.V."/>
            <person name="Watkinson S.C."/>
        </authorList>
    </citation>
    <scope>NUCLEOTIDE SEQUENCE [LARGE SCALE GENOMIC DNA]</scope>
    <source>
        <strain evidence="3">strain S7.3</strain>
    </source>
</reference>
<dbReference type="EMBL" id="GL945474">
    <property type="protein sequence ID" value="EGO04482.1"/>
    <property type="molecule type" value="Genomic_DNA"/>
</dbReference>
<dbReference type="AlphaFoldDB" id="F8PH98"/>
<evidence type="ECO:0000256" key="1">
    <source>
        <dbReference type="SAM" id="SignalP"/>
    </source>
</evidence>
<feature type="signal peptide" evidence="1">
    <location>
        <begin position="1"/>
        <end position="22"/>
    </location>
</feature>
<evidence type="ECO:0000313" key="2">
    <source>
        <dbReference type="EMBL" id="EGO04482.1"/>
    </source>
</evidence>